<evidence type="ECO:0000256" key="1">
    <source>
        <dbReference type="ARBA" id="ARBA00004123"/>
    </source>
</evidence>
<feature type="domain" description="Transcription initiation factor TFIID subunit 2 TPR repeats" evidence="9">
    <location>
        <begin position="721"/>
        <end position="1002"/>
    </location>
</feature>
<accession>A0A061RK41</accession>
<evidence type="ECO:0000313" key="10">
    <source>
        <dbReference type="EMBL" id="JAC71020.1"/>
    </source>
</evidence>
<comment type="similarity">
    <text evidence="2">Belongs to the TAF2 family.</text>
</comment>
<keyword evidence="10" id="KW-0396">Initiation factor</keyword>
<evidence type="ECO:0000256" key="6">
    <source>
        <dbReference type="ARBA" id="ARBA00023242"/>
    </source>
</evidence>
<dbReference type="EMBL" id="GBEZ01015117">
    <property type="protein sequence ID" value="JAC71020.1"/>
    <property type="molecule type" value="Transcribed_RNA"/>
</dbReference>
<dbReference type="GO" id="GO:0016251">
    <property type="term" value="F:RNA polymerase II general transcription initiation factor activity"/>
    <property type="evidence" value="ECO:0007669"/>
    <property type="project" value="TreeGrafter"/>
</dbReference>
<evidence type="ECO:0000259" key="8">
    <source>
        <dbReference type="Pfam" id="PF25316"/>
    </source>
</evidence>
<dbReference type="InterPro" id="IPR037813">
    <property type="entry name" value="TAF2"/>
</dbReference>
<dbReference type="InterPro" id="IPR042097">
    <property type="entry name" value="Aminopeptidase_N-like_N_sf"/>
</dbReference>
<evidence type="ECO:0000256" key="7">
    <source>
        <dbReference type="SAM" id="MobiDB-lite"/>
    </source>
</evidence>
<evidence type="ECO:0000256" key="5">
    <source>
        <dbReference type="ARBA" id="ARBA00023163"/>
    </source>
</evidence>
<dbReference type="Gene3D" id="2.60.40.1730">
    <property type="entry name" value="tricorn interacting facor f3 domain"/>
    <property type="match status" value="1"/>
</dbReference>
<gene>
    <name evidence="10" type="primary">TAF2</name>
    <name evidence="10" type="ORF">TSPGSL018_2869</name>
</gene>
<dbReference type="GO" id="GO:0003743">
    <property type="term" value="F:translation initiation factor activity"/>
    <property type="evidence" value="ECO:0007669"/>
    <property type="project" value="UniProtKB-KW"/>
</dbReference>
<feature type="compositionally biased region" description="Acidic residues" evidence="7">
    <location>
        <begin position="1235"/>
        <end position="1248"/>
    </location>
</feature>
<dbReference type="SUPFAM" id="SSF48371">
    <property type="entry name" value="ARM repeat"/>
    <property type="match status" value="1"/>
</dbReference>
<feature type="region of interest" description="Disordered" evidence="7">
    <location>
        <begin position="611"/>
        <end position="648"/>
    </location>
</feature>
<feature type="domain" description="Transcription initiation factor TFIID subunit 2 Ig-like" evidence="8">
    <location>
        <begin position="528"/>
        <end position="681"/>
    </location>
</feature>
<organism evidence="10">
    <name type="scientific">Tetraselmis sp. GSL018</name>
    <dbReference type="NCBI Taxonomy" id="582737"/>
    <lineage>
        <taxon>Eukaryota</taxon>
        <taxon>Viridiplantae</taxon>
        <taxon>Chlorophyta</taxon>
        <taxon>core chlorophytes</taxon>
        <taxon>Chlorodendrophyceae</taxon>
        <taxon>Chlorodendrales</taxon>
        <taxon>Chlorodendraceae</taxon>
        <taxon>Tetraselmis</taxon>
    </lineage>
</organism>
<dbReference type="GO" id="GO:0006367">
    <property type="term" value="P:transcription initiation at RNA polymerase II promoter"/>
    <property type="evidence" value="ECO:0007669"/>
    <property type="project" value="TreeGrafter"/>
</dbReference>
<dbReference type="Pfam" id="PF25316">
    <property type="entry name" value="TAF2_3rd"/>
    <property type="match status" value="1"/>
</dbReference>
<feature type="compositionally biased region" description="Basic and acidic residues" evidence="7">
    <location>
        <begin position="1111"/>
        <end position="1120"/>
    </location>
</feature>
<proteinExistence type="inferred from homology"/>
<dbReference type="InterPro" id="IPR027268">
    <property type="entry name" value="Peptidase_M4/M1_CTD_sf"/>
</dbReference>
<dbReference type="Pfam" id="PF25577">
    <property type="entry name" value="TPR_TAF2_C"/>
    <property type="match status" value="1"/>
</dbReference>
<feature type="non-terminal residue" evidence="10">
    <location>
        <position position="1"/>
    </location>
</feature>
<dbReference type="PANTHER" id="PTHR15137:SF9">
    <property type="entry name" value="TRANSCRIPTION INITIATION FACTOR TFIID SUBUNIT 2"/>
    <property type="match status" value="1"/>
</dbReference>
<sequence>ELDLCSETLRGFTELEISSPPSGTNFLALHSHGLTVSSIQVNGFPVANPNFDIIPVKETGFLTAKTKDKKHRDAVKELADFIYNGLRETLDQEGRANLQIPLTEDVAAEPPAAAEAAPAKAAQAPDKAVWHVRLDFSVSGREAAAAAGVRFWGEWAHCTAQPGSGRTWFPCVWGRQSCSTFTLRVSVPFRLIAVCSGQLKRQVWTNDGATRKLEYDVSVPVLPSQVAMAVGDLTPFPCYWPPKAEGGARNEGLQDLELRKANQRSNTCITHLVPPGCRPAAEATLGFFHLPFQLFEKHFGSADLPFDFPFPALNLAVLPAEALTLPAVPCANALILSTENLVDKRVFEQGVEARLRIVECLAAQWFGVFMIPHEPSDQWLINGLAGYLTALYIRKCMGFNELAYRRYREQQAIVYLDDGLAPPLCPRVAGPKGGGTLGSEAEWPRGCAMPGGGLSKWKAAAVIGMIERRVGEDNFRKFISKKIQNAMPNAPEDRTISTHTFLRSLAKQSGLKKGEIDAFAERWVYGRGCPSIFLSVDYSRKKNSLEIALEQLGNSSSFASAASSAKICSKDGNGIGVIRVCVSEADGDSEHSMYLGAELYALQEIKCGSKPGARSKGTGGGRAQRGAKDADGPSAGDGAEGGGGRSSSLPPGLAAMLARSPLNWVVVDPGQEWLCEVKLHLPEAVHCCALTESRSVTVQALAASSLAPDPSTDRAAASATSDEALQVLANCLGNRSTFCRVRADAAETLAKLCHGKDSAMRREPLEHLMTYLRSRLLDEETGTMQQLQFPDLSELVVIQAALSAIAMVQGPRGNTPAEVVSLLLQVLEESDASNADVDDGNLRAYAAKALGECCFTRHRPDPNAEHVSSDDEDDEDSPSQLALRAVGTLERQICYDRHVPSFGNIVSAASIEALAQLAAMHRWGKALDSHVDRLAAMLAAPGNSLQLRRAAHKAAVILKTAADGPNAALMAAMEVCSDTSLPEQLRAGLLEDLIVELPQTGRISWRHDEPAKRIRPELVLRLSELAVGPRAASSTRCRYLAFVLSQLIAGFAPTVYRASDEDSLQSRRGAGRTTSGAPAASGYSLEAPTGAARSTAVPGRSARTGGTAARAAEEASEGGRRNMFRIKLAVGGEAAEPSQGRPPIAFPSRSRHSRQAAPEGDAENETSAPTGLRVKLTPSTGSQGKPAQPGPPSPDQEVAGSPRANAPRSLKLRLGTNAQAPSGTKRKRSSHVEDGGDEDTSADAEEDMPLNIKKAKLEEAKAIAQGTPSAPAAAEPSSGHSEVRPPESPARASPCRASGRLFRAPGLASPPAPPTRTASCLVRGGGGNGARDPVQPLSLAWRSAASPLRPPHRPRRKFCRVLCANSLRALSLPEHDTVPEHRRSVTGLCFLNLFQRPFSPGQVQQWGQLRAKRMALEGRGGGL</sequence>
<feature type="region of interest" description="Disordered" evidence="7">
    <location>
        <begin position="1262"/>
        <end position="1334"/>
    </location>
</feature>
<dbReference type="GO" id="GO:0000976">
    <property type="term" value="F:transcription cis-regulatory region binding"/>
    <property type="evidence" value="ECO:0007669"/>
    <property type="project" value="TreeGrafter"/>
</dbReference>
<feature type="region of interest" description="Disordered" evidence="7">
    <location>
        <begin position="1059"/>
        <end position="1249"/>
    </location>
</feature>
<protein>
    <recommendedName>
        <fullName evidence="3">Transcription initiation factor TFIID subunit 2</fullName>
    </recommendedName>
</protein>
<keyword evidence="10" id="KW-0648">Protein biosynthesis</keyword>
<name>A0A061RK41_9CHLO</name>
<dbReference type="GO" id="GO:0005669">
    <property type="term" value="C:transcription factor TFIID complex"/>
    <property type="evidence" value="ECO:0007669"/>
    <property type="project" value="InterPro"/>
</dbReference>
<dbReference type="InterPro" id="IPR016024">
    <property type="entry name" value="ARM-type_fold"/>
</dbReference>
<evidence type="ECO:0000256" key="2">
    <source>
        <dbReference type="ARBA" id="ARBA00010937"/>
    </source>
</evidence>
<evidence type="ECO:0000259" key="9">
    <source>
        <dbReference type="Pfam" id="PF25577"/>
    </source>
</evidence>
<dbReference type="Gene3D" id="1.10.390.10">
    <property type="entry name" value="Neutral Protease Domain 2"/>
    <property type="match status" value="1"/>
</dbReference>
<dbReference type="InterPro" id="IPR057345">
    <property type="entry name" value="Ig-like_TAF2"/>
</dbReference>
<feature type="compositionally biased region" description="Low complexity" evidence="7">
    <location>
        <begin position="1262"/>
        <end position="1278"/>
    </location>
</feature>
<dbReference type="InterPro" id="IPR057991">
    <property type="entry name" value="TPR_TAF2_C"/>
</dbReference>
<evidence type="ECO:0000256" key="4">
    <source>
        <dbReference type="ARBA" id="ARBA00023015"/>
    </source>
</evidence>
<dbReference type="PANTHER" id="PTHR15137">
    <property type="entry name" value="TRANSCRIPTION INITIATION FACTOR TFIID"/>
    <property type="match status" value="1"/>
</dbReference>
<keyword evidence="5" id="KW-0804">Transcription</keyword>
<dbReference type="SUPFAM" id="SSF55486">
    <property type="entry name" value="Metalloproteases ('zincins'), catalytic domain"/>
    <property type="match status" value="1"/>
</dbReference>
<dbReference type="GO" id="GO:0003682">
    <property type="term" value="F:chromatin binding"/>
    <property type="evidence" value="ECO:0007669"/>
    <property type="project" value="TreeGrafter"/>
</dbReference>
<keyword evidence="6" id="KW-0539">Nucleus</keyword>
<evidence type="ECO:0000256" key="3">
    <source>
        <dbReference type="ARBA" id="ARBA00017363"/>
    </source>
</evidence>
<keyword evidence="4" id="KW-0805">Transcription regulation</keyword>
<feature type="compositionally biased region" description="Low complexity" evidence="7">
    <location>
        <begin position="1099"/>
        <end position="1110"/>
    </location>
</feature>
<dbReference type="SUPFAM" id="SSF63737">
    <property type="entry name" value="Leukotriene A4 hydrolase N-terminal domain"/>
    <property type="match status" value="1"/>
</dbReference>
<reference evidence="10" key="1">
    <citation type="submission" date="2014-05" db="EMBL/GenBank/DDBJ databases">
        <title>The transcriptome of the halophilic microalga Tetraselmis sp. GSL018 isolated from the Great Salt Lake, Utah.</title>
        <authorList>
            <person name="Jinkerson R.E."/>
            <person name="D'Adamo S."/>
            <person name="Posewitz M.C."/>
        </authorList>
    </citation>
    <scope>NUCLEOTIDE SEQUENCE</scope>
    <source>
        <strain evidence="10">GSL018</strain>
    </source>
</reference>
<comment type="subcellular location">
    <subcellularLocation>
        <location evidence="1">Nucleus</location>
    </subcellularLocation>
</comment>